<feature type="domain" description="Mycothiol-dependent maleylpyruvate isomerase metal-binding" evidence="2">
    <location>
        <begin position="28"/>
        <end position="147"/>
    </location>
</feature>
<dbReference type="SUPFAM" id="SSF109854">
    <property type="entry name" value="DinB/YfiT-like putative metalloenzymes"/>
    <property type="match status" value="1"/>
</dbReference>
<dbReference type="InterPro" id="IPR017520">
    <property type="entry name" value="CHP03086"/>
</dbReference>
<comment type="caution">
    <text evidence="3">The sequence shown here is derived from an EMBL/GenBank/DDBJ whole genome shotgun (WGS) entry which is preliminary data.</text>
</comment>
<organism evidence="3 4">
    <name type="scientific">Actinomycetospora straminea</name>
    <dbReference type="NCBI Taxonomy" id="663607"/>
    <lineage>
        <taxon>Bacteria</taxon>
        <taxon>Bacillati</taxon>
        <taxon>Actinomycetota</taxon>
        <taxon>Actinomycetes</taxon>
        <taxon>Pseudonocardiales</taxon>
        <taxon>Pseudonocardiaceae</taxon>
        <taxon>Actinomycetospora</taxon>
    </lineage>
</organism>
<dbReference type="Gene3D" id="1.20.120.450">
    <property type="entry name" value="dinb family like domain"/>
    <property type="match status" value="1"/>
</dbReference>
<name>A0ABP9EGX4_9PSEU</name>
<sequence length="206" mass="21154">MTRGPAARPTTVSTTVSTTVPTPPLDLTPAARALGGLVTTVTDDDLAAPTPCTGWTVADLLDHLDVVAAGFTALARGTDDPAPGPGDVPWDGGRRDTLATGLARMAGAWRSPAAGEGTAGAPGPVLPRATWGRIGLTELVVHAWDLARALDRPVPDLPADVLRATADHVAVFVPRAPLPELWGPRVPTGDDAPLWDRVVAGTGRTP</sequence>
<feature type="compositionally biased region" description="Low complexity" evidence="1">
    <location>
        <begin position="1"/>
        <end position="20"/>
    </location>
</feature>
<evidence type="ECO:0000313" key="3">
    <source>
        <dbReference type="EMBL" id="GAA4874457.1"/>
    </source>
</evidence>
<keyword evidence="4" id="KW-1185">Reference proteome</keyword>
<dbReference type="InterPro" id="IPR034660">
    <property type="entry name" value="DinB/YfiT-like"/>
</dbReference>
<dbReference type="InterPro" id="IPR024344">
    <property type="entry name" value="MDMPI_metal-binding"/>
</dbReference>
<dbReference type="NCBIfam" id="TIGR03086">
    <property type="entry name" value="TIGR03086 family metal-binding protein"/>
    <property type="match status" value="1"/>
</dbReference>
<gene>
    <name evidence="3" type="ORF">GCM10023203_25580</name>
</gene>
<reference evidence="4" key="1">
    <citation type="journal article" date="2019" name="Int. J. Syst. Evol. Microbiol.">
        <title>The Global Catalogue of Microorganisms (GCM) 10K type strain sequencing project: providing services to taxonomists for standard genome sequencing and annotation.</title>
        <authorList>
            <consortium name="The Broad Institute Genomics Platform"/>
            <consortium name="The Broad Institute Genome Sequencing Center for Infectious Disease"/>
            <person name="Wu L."/>
            <person name="Ma J."/>
        </authorList>
    </citation>
    <scope>NUCLEOTIDE SEQUENCE [LARGE SCALE GENOMIC DNA]</scope>
    <source>
        <strain evidence="4">JCM 17983</strain>
    </source>
</reference>
<evidence type="ECO:0000259" key="2">
    <source>
        <dbReference type="Pfam" id="PF11716"/>
    </source>
</evidence>
<dbReference type="NCBIfam" id="TIGR03083">
    <property type="entry name" value="maleylpyruvate isomerase family mycothiol-dependent enzyme"/>
    <property type="match status" value="1"/>
</dbReference>
<dbReference type="EMBL" id="BAABHQ010000005">
    <property type="protein sequence ID" value="GAA4874457.1"/>
    <property type="molecule type" value="Genomic_DNA"/>
</dbReference>
<proteinExistence type="predicted"/>
<dbReference type="InterPro" id="IPR017517">
    <property type="entry name" value="Maleyloyr_isom"/>
</dbReference>
<dbReference type="Proteomes" id="UP001500457">
    <property type="component" value="Unassembled WGS sequence"/>
</dbReference>
<evidence type="ECO:0000313" key="4">
    <source>
        <dbReference type="Proteomes" id="UP001500457"/>
    </source>
</evidence>
<accession>A0ABP9EGX4</accession>
<evidence type="ECO:0000256" key="1">
    <source>
        <dbReference type="SAM" id="MobiDB-lite"/>
    </source>
</evidence>
<dbReference type="Pfam" id="PF11716">
    <property type="entry name" value="MDMPI_N"/>
    <property type="match status" value="1"/>
</dbReference>
<protein>
    <submittedName>
        <fullName evidence="3">TIGR03086 family metal-binding protein</fullName>
    </submittedName>
</protein>
<feature type="region of interest" description="Disordered" evidence="1">
    <location>
        <begin position="1"/>
        <end position="23"/>
    </location>
</feature>